<feature type="binding site" evidence="5">
    <location>
        <position position="50"/>
    </location>
    <ligand>
        <name>Zn(2+)</name>
        <dbReference type="ChEBI" id="CHEBI:29105"/>
        <note>catalytic</note>
    </ligand>
</feature>
<dbReference type="GO" id="GO:0046872">
    <property type="term" value="F:metal ion binding"/>
    <property type="evidence" value="ECO:0007669"/>
    <property type="project" value="UniProtKB-KW"/>
</dbReference>
<dbReference type="PROSITE" id="PS50215">
    <property type="entry name" value="ADAM_MEPRO"/>
    <property type="match status" value="1"/>
</dbReference>
<reference evidence="7" key="2">
    <citation type="submission" date="2008-03" db="EMBL/GenBank/DDBJ databases">
        <authorList>
            <person name="Francishetti I.M.B."/>
            <person name="Pham V."/>
            <person name="Kotsyfakis M."/>
            <person name="Ribeiro J.M.C."/>
        </authorList>
    </citation>
    <scope>NUCLEOTIDE SEQUENCE</scope>
    <source>
        <tissue evidence="7">Salivary glands</tissue>
    </source>
</reference>
<evidence type="ECO:0000256" key="2">
    <source>
        <dbReference type="ARBA" id="ARBA00022801"/>
    </source>
</evidence>
<feature type="active site" evidence="5">
    <location>
        <position position="41"/>
    </location>
</feature>
<dbReference type="Gene3D" id="3.40.390.10">
    <property type="entry name" value="Collagenase (Catalytic Domain)"/>
    <property type="match status" value="1"/>
</dbReference>
<sequence>NRLDCSTGGVAYVAGACTIYRQSIIEDRPWSFDIVRAMAHEVGHSLGCVHDGEPPAKRVRGHPGATECPWSMGYIMSYVQRDNREYHFSPCCVAQIQYVTALTPYRCLFENSSHKEVEKSRFLPGHIVTLNRICDIALRHRGSRFRYDGSRPYDQCRVPCRSRTSDGRSQNQFGTAKALDGPTCTASGDMVCIRGRCVPSKRRFVTWRPQKAGTQRR</sequence>
<keyword evidence="1 7" id="KW-0645">Protease</keyword>
<evidence type="ECO:0000256" key="1">
    <source>
        <dbReference type="ARBA" id="ARBA00022670"/>
    </source>
</evidence>
<dbReference type="Gene3D" id="3.40.1620.60">
    <property type="match status" value="1"/>
</dbReference>
<dbReference type="InterPro" id="IPR024079">
    <property type="entry name" value="MetalloPept_cat_dom_sf"/>
</dbReference>
<feature type="non-terminal residue" evidence="7">
    <location>
        <position position="1"/>
    </location>
</feature>
<reference evidence="7" key="1">
    <citation type="journal article" date="2008" name="J. Proteomics">
        <title>An insight into the salivary transcriptome and proteome of the soft tick and vector of epizootic bovine abortion, Ornithodoros coriaceus.</title>
        <authorList>
            <person name="Francischetti I.M."/>
            <person name="Meng Z."/>
            <person name="Mans B.J."/>
            <person name="Gudderra N."/>
            <person name="Hall M."/>
            <person name="Veenstra T.D."/>
            <person name="Pham V.M."/>
            <person name="Kotsyfakis M."/>
            <person name="Ribeiro J.M."/>
        </authorList>
    </citation>
    <scope>NUCLEOTIDE SEQUENCE</scope>
    <source>
        <tissue evidence="7">Salivary glands</tissue>
    </source>
</reference>
<evidence type="ECO:0000256" key="3">
    <source>
        <dbReference type="ARBA" id="ARBA00022833"/>
    </source>
</evidence>
<dbReference type="EMBL" id="EU574837">
    <property type="protein sequence ID" value="ACB70344.1"/>
    <property type="molecule type" value="mRNA"/>
</dbReference>
<keyword evidence="2" id="KW-0378">Hydrolase</keyword>
<keyword evidence="3 5" id="KW-0862">Zinc</keyword>
<accession>B2D2A3</accession>
<dbReference type="SUPFAM" id="SSF55486">
    <property type="entry name" value="Metalloproteases ('zincins'), catalytic domain"/>
    <property type="match status" value="1"/>
</dbReference>
<feature type="binding site" evidence="5">
    <location>
        <position position="44"/>
    </location>
    <ligand>
        <name>Zn(2+)</name>
        <dbReference type="ChEBI" id="CHEBI:29105"/>
        <note>catalytic</note>
    </ligand>
</feature>
<evidence type="ECO:0000256" key="5">
    <source>
        <dbReference type="PROSITE-ProRule" id="PRU00276"/>
    </source>
</evidence>
<dbReference type="GO" id="GO:0004222">
    <property type="term" value="F:metalloendopeptidase activity"/>
    <property type="evidence" value="ECO:0007669"/>
    <property type="project" value="InterPro"/>
</dbReference>
<name>B2D2A3_ORNCO</name>
<dbReference type="InterPro" id="IPR001590">
    <property type="entry name" value="Peptidase_M12B"/>
</dbReference>
<evidence type="ECO:0000259" key="6">
    <source>
        <dbReference type="PROSITE" id="PS50215"/>
    </source>
</evidence>
<dbReference type="PANTHER" id="PTHR11905:SF159">
    <property type="entry name" value="ADAM METALLOPROTEASE"/>
    <property type="match status" value="1"/>
</dbReference>
<keyword evidence="5" id="KW-0479">Metal-binding</keyword>
<dbReference type="AlphaFoldDB" id="B2D2A3"/>
<protein>
    <submittedName>
        <fullName evidence="7">Zinc-dependent metalloprotease</fullName>
    </submittedName>
</protein>
<dbReference type="GO" id="GO:0006509">
    <property type="term" value="P:membrane protein ectodomain proteolysis"/>
    <property type="evidence" value="ECO:0007669"/>
    <property type="project" value="TreeGrafter"/>
</dbReference>
<dbReference type="PANTHER" id="PTHR11905">
    <property type="entry name" value="ADAM A DISINTEGRIN AND METALLOPROTEASE DOMAIN"/>
    <property type="match status" value="1"/>
</dbReference>
<evidence type="ECO:0000313" key="7">
    <source>
        <dbReference type="EMBL" id="ACB70344.1"/>
    </source>
</evidence>
<feature type="domain" description="Peptidase M12B" evidence="6">
    <location>
        <begin position="1"/>
        <end position="112"/>
    </location>
</feature>
<comment type="caution">
    <text evidence="5">Lacks conserved residue(s) required for the propagation of feature annotation.</text>
</comment>
<dbReference type="Pfam" id="PF13688">
    <property type="entry name" value="Reprolysin_5"/>
    <property type="match status" value="1"/>
</dbReference>
<evidence type="ECO:0000256" key="4">
    <source>
        <dbReference type="ARBA" id="ARBA00023049"/>
    </source>
</evidence>
<organism evidence="7">
    <name type="scientific">Ornithodoros coriaceus</name>
    <name type="common">Soft tick</name>
    <name type="synonym">Argasid tick</name>
    <dbReference type="NCBI Taxonomy" id="92741"/>
    <lineage>
        <taxon>Eukaryota</taxon>
        <taxon>Metazoa</taxon>
        <taxon>Ecdysozoa</taxon>
        <taxon>Arthropoda</taxon>
        <taxon>Chelicerata</taxon>
        <taxon>Arachnida</taxon>
        <taxon>Acari</taxon>
        <taxon>Parasitiformes</taxon>
        <taxon>Ixodida</taxon>
        <taxon>Ixodoidea</taxon>
        <taxon>Argasidae</taxon>
        <taxon>Ornithodorinae</taxon>
        <taxon>Ornithodoros</taxon>
    </lineage>
</organism>
<keyword evidence="4 7" id="KW-0482">Metalloprotease</keyword>
<proteinExistence type="evidence at transcript level"/>
<feature type="binding site" evidence="5">
    <location>
        <position position="40"/>
    </location>
    <ligand>
        <name>Zn(2+)</name>
        <dbReference type="ChEBI" id="CHEBI:29105"/>
        <note>catalytic</note>
    </ligand>
</feature>